<reference evidence="9 10" key="1">
    <citation type="submission" date="2016-10" db="EMBL/GenBank/DDBJ databases">
        <authorList>
            <person name="de Groot N.N."/>
        </authorList>
    </citation>
    <scope>NUCLEOTIDE SEQUENCE [LARGE SCALE GENOMIC DNA]</scope>
    <source>
        <strain evidence="9 10">DSM 29619</strain>
    </source>
</reference>
<dbReference type="OrthoDB" id="9807753at2"/>
<evidence type="ECO:0000256" key="3">
    <source>
        <dbReference type="ARBA" id="ARBA00022737"/>
    </source>
</evidence>
<evidence type="ECO:0000256" key="2">
    <source>
        <dbReference type="ARBA" id="ARBA00022490"/>
    </source>
</evidence>
<evidence type="ECO:0000259" key="8">
    <source>
        <dbReference type="PROSITE" id="PS51740"/>
    </source>
</evidence>
<dbReference type="GO" id="GO:0005737">
    <property type="term" value="C:cytoplasm"/>
    <property type="evidence" value="ECO:0007669"/>
    <property type="project" value="UniProtKB-UniRule"/>
</dbReference>
<dbReference type="RefSeq" id="WP_093447333.1">
    <property type="nucleotide sequence ID" value="NZ_CAXQIN010000131.1"/>
</dbReference>
<proteinExistence type="inferred from homology"/>
<evidence type="ECO:0000256" key="7">
    <source>
        <dbReference type="HAMAP-Rule" id="MF_01008"/>
    </source>
</evidence>
<dbReference type="SUPFAM" id="SSF89447">
    <property type="entry name" value="AbrB/MazE/MraZ-like"/>
    <property type="match status" value="1"/>
</dbReference>
<evidence type="ECO:0000256" key="1">
    <source>
        <dbReference type="ARBA" id="ARBA00013860"/>
    </source>
</evidence>
<name>A0A1I1MUQ5_9RHOB</name>
<evidence type="ECO:0000256" key="6">
    <source>
        <dbReference type="ARBA" id="ARBA00023163"/>
    </source>
</evidence>
<dbReference type="CDD" id="cd16320">
    <property type="entry name" value="MraZ_N"/>
    <property type="match status" value="1"/>
</dbReference>
<evidence type="ECO:0000313" key="9">
    <source>
        <dbReference type="EMBL" id="SFC89089.1"/>
    </source>
</evidence>
<sequence>MAYIERFHGSEDMKVDSKYRLSVPADFRRVLESQDPDWTPGKAPRMMLLTGPRLDGFVEGYSIDSIAEIQDALSNSPKADPKFKALRNHYIHSAVSVTVDETGRIVVPQKVRDKLGLGKDEYVTFLGDLKTFQLWKRDEYQARFAEEADELGEDFDPDAAMDELLFANASPKEVE</sequence>
<dbReference type="GO" id="GO:0009295">
    <property type="term" value="C:nucleoid"/>
    <property type="evidence" value="ECO:0007669"/>
    <property type="project" value="UniProtKB-SubCell"/>
</dbReference>
<keyword evidence="3" id="KW-0677">Repeat</keyword>
<dbReference type="GO" id="GO:0000976">
    <property type="term" value="F:transcription cis-regulatory region binding"/>
    <property type="evidence" value="ECO:0007669"/>
    <property type="project" value="TreeGrafter"/>
</dbReference>
<comment type="subunit">
    <text evidence="7">Forms oligomers.</text>
</comment>
<keyword evidence="6 7" id="KW-0804">Transcription</keyword>
<keyword evidence="10" id="KW-1185">Reference proteome</keyword>
<gene>
    <name evidence="7" type="primary">mraZ</name>
    <name evidence="9" type="ORF">SAMN05421762_2605</name>
</gene>
<dbReference type="EMBL" id="FOLX01000001">
    <property type="protein sequence ID" value="SFC89089.1"/>
    <property type="molecule type" value="Genomic_DNA"/>
</dbReference>
<feature type="domain" description="SpoVT-AbrB" evidence="8">
    <location>
        <begin position="94"/>
        <end position="139"/>
    </location>
</feature>
<protein>
    <recommendedName>
        <fullName evidence="1 7">Transcriptional regulator MraZ</fullName>
    </recommendedName>
</protein>
<dbReference type="InterPro" id="IPR038619">
    <property type="entry name" value="MraZ_sf"/>
</dbReference>
<dbReference type="Gene3D" id="3.40.1550.20">
    <property type="entry name" value="Transcriptional regulator MraZ domain"/>
    <property type="match status" value="1"/>
</dbReference>
<dbReference type="PANTHER" id="PTHR34701">
    <property type="entry name" value="TRANSCRIPTIONAL REGULATOR MRAZ"/>
    <property type="match status" value="1"/>
</dbReference>
<dbReference type="PROSITE" id="PS51740">
    <property type="entry name" value="SPOVT_ABRB"/>
    <property type="match status" value="2"/>
</dbReference>
<dbReference type="InterPro" id="IPR037914">
    <property type="entry name" value="SpoVT-AbrB_sf"/>
</dbReference>
<dbReference type="Pfam" id="PF02381">
    <property type="entry name" value="MraZ"/>
    <property type="match status" value="1"/>
</dbReference>
<dbReference type="InterPro" id="IPR020603">
    <property type="entry name" value="MraZ_dom"/>
</dbReference>
<evidence type="ECO:0000256" key="4">
    <source>
        <dbReference type="ARBA" id="ARBA00023015"/>
    </source>
</evidence>
<dbReference type="HAMAP" id="MF_01008">
    <property type="entry name" value="MraZ"/>
    <property type="match status" value="1"/>
</dbReference>
<dbReference type="InterPro" id="IPR007159">
    <property type="entry name" value="SpoVT-AbrB_dom"/>
</dbReference>
<dbReference type="STRING" id="517719.SAMN05421762_2605"/>
<dbReference type="AlphaFoldDB" id="A0A1I1MUQ5"/>
<comment type="similarity">
    <text evidence="7">Belongs to the MraZ family.</text>
</comment>
<dbReference type="Proteomes" id="UP000231644">
    <property type="component" value="Unassembled WGS sequence"/>
</dbReference>
<dbReference type="GO" id="GO:2000143">
    <property type="term" value="P:negative regulation of DNA-templated transcription initiation"/>
    <property type="evidence" value="ECO:0007669"/>
    <property type="project" value="TreeGrafter"/>
</dbReference>
<organism evidence="9 10">
    <name type="scientific">Pseudooceanicola nitratireducens</name>
    <dbReference type="NCBI Taxonomy" id="517719"/>
    <lineage>
        <taxon>Bacteria</taxon>
        <taxon>Pseudomonadati</taxon>
        <taxon>Pseudomonadota</taxon>
        <taxon>Alphaproteobacteria</taxon>
        <taxon>Rhodobacterales</taxon>
        <taxon>Paracoccaceae</taxon>
        <taxon>Pseudooceanicola</taxon>
    </lineage>
</organism>
<dbReference type="InterPro" id="IPR035642">
    <property type="entry name" value="MraZ_N"/>
</dbReference>
<evidence type="ECO:0000313" key="10">
    <source>
        <dbReference type="Proteomes" id="UP000231644"/>
    </source>
</evidence>
<accession>A0A1I1MUQ5</accession>
<dbReference type="GO" id="GO:0003700">
    <property type="term" value="F:DNA-binding transcription factor activity"/>
    <property type="evidence" value="ECO:0007669"/>
    <property type="project" value="UniProtKB-UniRule"/>
</dbReference>
<comment type="subcellular location">
    <subcellularLocation>
        <location evidence="7">Cytoplasm</location>
        <location evidence="7">Nucleoid</location>
    </subcellularLocation>
</comment>
<dbReference type="InterPro" id="IPR003444">
    <property type="entry name" value="MraZ"/>
</dbReference>
<feature type="domain" description="SpoVT-AbrB" evidence="8">
    <location>
        <begin position="10"/>
        <end position="53"/>
    </location>
</feature>
<evidence type="ECO:0000256" key="5">
    <source>
        <dbReference type="ARBA" id="ARBA00023125"/>
    </source>
</evidence>
<keyword evidence="4 7" id="KW-0805">Transcription regulation</keyword>
<keyword evidence="5 7" id="KW-0238">DNA-binding</keyword>
<keyword evidence="2 7" id="KW-0963">Cytoplasm</keyword>
<dbReference type="PANTHER" id="PTHR34701:SF1">
    <property type="entry name" value="TRANSCRIPTIONAL REGULATOR MRAZ"/>
    <property type="match status" value="1"/>
</dbReference>